<dbReference type="SUPFAM" id="SSF51556">
    <property type="entry name" value="Metallo-dependent hydrolases"/>
    <property type="match status" value="1"/>
</dbReference>
<evidence type="ECO:0000313" key="5">
    <source>
        <dbReference type="EMBL" id="OOF99490.1"/>
    </source>
</evidence>
<accession>A0A1R3RYF5</accession>
<dbReference type="InterPro" id="IPR006680">
    <property type="entry name" value="Amidohydro-rel"/>
</dbReference>
<sequence>MRGKVAIEEAFELKDATGEIEAQAALYIAPNDVERYKRQIVSITDERLELSDKNGIGYTILSLTVPGIQGITDQDEAEKRAEKVNNYIHDQIKGHRDRLGAFAALSMHNPRQAGHELRRCVKELGFHGALLNDVQHTGKGDDDEPLFYDGSDYDEFWRVAVELDVPVYLHPAAPLRDTVNYKQNYEDRKYLVGPPQSYCNGVALHLMGLITNGVFDRFPNLKVIVGHMGERIPFDFWRMDHWIKGVERPLAQKNGDTICEREPLYYFKRNIFITTSGHFCTQNLRYLYEYLGDERLIFSVDFPYERMEHGCSWYDDDEEEIKKALGGRDGYLRVGRDNARRLFKLSKFKDCDAPVS</sequence>
<keyword evidence="1 3" id="KW-0210">Decarboxylase</keyword>
<protein>
    <recommendedName>
        <fullName evidence="4">Amidohydrolase-related domain-containing protein</fullName>
    </recommendedName>
</protein>
<dbReference type="OMA" id="GHMGERI"/>
<evidence type="ECO:0000256" key="1">
    <source>
        <dbReference type="ARBA" id="ARBA00022793"/>
    </source>
</evidence>
<name>A0A1R3RYF5_ASPC5</name>
<dbReference type="Gene3D" id="3.20.20.140">
    <property type="entry name" value="Metal-dependent hydrolases"/>
    <property type="match status" value="1"/>
</dbReference>
<dbReference type="STRING" id="602072.A0A1R3RYF5"/>
<dbReference type="InterPro" id="IPR032465">
    <property type="entry name" value="ACMSD"/>
</dbReference>
<dbReference type="PANTHER" id="PTHR21240">
    <property type="entry name" value="2-AMINO-3-CARBOXYLMUCONATE-6-SEMIALDEHYDE DECARBOXYLASE"/>
    <property type="match status" value="1"/>
</dbReference>
<dbReference type="GO" id="GO:0005829">
    <property type="term" value="C:cytosol"/>
    <property type="evidence" value="ECO:0007669"/>
    <property type="project" value="TreeGrafter"/>
</dbReference>
<proteinExistence type="inferred from homology"/>
<gene>
    <name evidence="5" type="ORF">ASPCADRAFT_393335</name>
</gene>
<keyword evidence="2 3" id="KW-0456">Lyase</keyword>
<dbReference type="Pfam" id="PF04909">
    <property type="entry name" value="Amidohydro_2"/>
    <property type="match status" value="1"/>
</dbReference>
<evidence type="ECO:0000256" key="3">
    <source>
        <dbReference type="RuleBase" id="RU366045"/>
    </source>
</evidence>
<dbReference type="VEuPathDB" id="FungiDB:ASPCADRAFT_393335"/>
<reference evidence="6" key="1">
    <citation type="journal article" date="2017" name="Genome Biol.">
        <title>Comparative genomics reveals high biological diversity and specific adaptations in the industrially and medically important fungal genus Aspergillus.</title>
        <authorList>
            <person name="de Vries R.P."/>
            <person name="Riley R."/>
            <person name="Wiebenga A."/>
            <person name="Aguilar-Osorio G."/>
            <person name="Amillis S."/>
            <person name="Uchima C.A."/>
            <person name="Anderluh G."/>
            <person name="Asadollahi M."/>
            <person name="Askin M."/>
            <person name="Barry K."/>
            <person name="Battaglia E."/>
            <person name="Bayram O."/>
            <person name="Benocci T."/>
            <person name="Braus-Stromeyer S.A."/>
            <person name="Caldana C."/>
            <person name="Canovas D."/>
            <person name="Cerqueira G.C."/>
            <person name="Chen F."/>
            <person name="Chen W."/>
            <person name="Choi C."/>
            <person name="Clum A."/>
            <person name="Dos Santos R.A."/>
            <person name="Damasio A.R."/>
            <person name="Diallinas G."/>
            <person name="Emri T."/>
            <person name="Fekete E."/>
            <person name="Flipphi M."/>
            <person name="Freyberg S."/>
            <person name="Gallo A."/>
            <person name="Gournas C."/>
            <person name="Habgood R."/>
            <person name="Hainaut M."/>
            <person name="Harispe M.L."/>
            <person name="Henrissat B."/>
            <person name="Hilden K.S."/>
            <person name="Hope R."/>
            <person name="Hossain A."/>
            <person name="Karabika E."/>
            <person name="Karaffa L."/>
            <person name="Karanyi Z."/>
            <person name="Krasevec N."/>
            <person name="Kuo A."/>
            <person name="Kusch H."/>
            <person name="LaButti K."/>
            <person name="Lagendijk E.L."/>
            <person name="Lapidus A."/>
            <person name="Levasseur A."/>
            <person name="Lindquist E."/>
            <person name="Lipzen A."/>
            <person name="Logrieco A.F."/>
            <person name="MacCabe A."/>
            <person name="Maekelae M.R."/>
            <person name="Malavazi I."/>
            <person name="Melin P."/>
            <person name="Meyer V."/>
            <person name="Mielnichuk N."/>
            <person name="Miskei M."/>
            <person name="Molnar A.P."/>
            <person name="Mule G."/>
            <person name="Ngan C.Y."/>
            <person name="Orejas M."/>
            <person name="Orosz E."/>
            <person name="Ouedraogo J.P."/>
            <person name="Overkamp K.M."/>
            <person name="Park H.-S."/>
            <person name="Perrone G."/>
            <person name="Piumi F."/>
            <person name="Punt P.J."/>
            <person name="Ram A.F."/>
            <person name="Ramon A."/>
            <person name="Rauscher S."/>
            <person name="Record E."/>
            <person name="Riano-Pachon D.M."/>
            <person name="Robert V."/>
            <person name="Roehrig J."/>
            <person name="Ruller R."/>
            <person name="Salamov A."/>
            <person name="Salih N.S."/>
            <person name="Samson R.A."/>
            <person name="Sandor E."/>
            <person name="Sanguinetti M."/>
            <person name="Schuetze T."/>
            <person name="Sepcic K."/>
            <person name="Shelest E."/>
            <person name="Sherlock G."/>
            <person name="Sophianopoulou V."/>
            <person name="Squina F.M."/>
            <person name="Sun H."/>
            <person name="Susca A."/>
            <person name="Todd R.B."/>
            <person name="Tsang A."/>
            <person name="Unkles S.E."/>
            <person name="van de Wiele N."/>
            <person name="van Rossen-Uffink D."/>
            <person name="Oliveira J.V."/>
            <person name="Vesth T.C."/>
            <person name="Visser J."/>
            <person name="Yu J.-H."/>
            <person name="Zhou M."/>
            <person name="Andersen M.R."/>
            <person name="Archer D.B."/>
            <person name="Baker S.E."/>
            <person name="Benoit I."/>
            <person name="Brakhage A.A."/>
            <person name="Braus G.H."/>
            <person name="Fischer R."/>
            <person name="Frisvad J.C."/>
            <person name="Goldman G.H."/>
            <person name="Houbraken J."/>
            <person name="Oakley B."/>
            <person name="Pocsi I."/>
            <person name="Scazzocchio C."/>
            <person name="Seiboth B."/>
            <person name="vanKuyk P.A."/>
            <person name="Wortman J."/>
            <person name="Dyer P.S."/>
            <person name="Grigoriev I.V."/>
        </authorList>
    </citation>
    <scope>NUCLEOTIDE SEQUENCE [LARGE SCALE GENOMIC DNA]</scope>
    <source>
        <strain evidence="6">ITEM 5010</strain>
    </source>
</reference>
<dbReference type="Proteomes" id="UP000188318">
    <property type="component" value="Unassembled WGS sequence"/>
</dbReference>
<dbReference type="InterPro" id="IPR032466">
    <property type="entry name" value="Metal_Hydrolase"/>
</dbReference>
<keyword evidence="6" id="KW-1185">Reference proteome</keyword>
<dbReference type="PANTHER" id="PTHR21240:SF31">
    <property type="entry name" value="AMIDOHYDROLASE FAMILY PROTEIN (AFU_ORTHOLOGUE AFUA_7G05840)"/>
    <property type="match status" value="1"/>
</dbReference>
<dbReference type="OrthoDB" id="432010at2759"/>
<evidence type="ECO:0000259" key="4">
    <source>
        <dbReference type="Pfam" id="PF04909"/>
    </source>
</evidence>
<dbReference type="AlphaFoldDB" id="A0A1R3RYF5"/>
<feature type="domain" description="Amidohydrolase-related" evidence="4">
    <location>
        <begin position="39"/>
        <end position="345"/>
    </location>
</feature>
<dbReference type="GO" id="GO:0016831">
    <property type="term" value="F:carboxy-lyase activity"/>
    <property type="evidence" value="ECO:0007669"/>
    <property type="project" value="UniProtKB-KW"/>
</dbReference>
<dbReference type="EMBL" id="KV907494">
    <property type="protein sequence ID" value="OOF99490.1"/>
    <property type="molecule type" value="Genomic_DNA"/>
</dbReference>
<organism evidence="5 6">
    <name type="scientific">Aspergillus carbonarius (strain ITEM 5010)</name>
    <dbReference type="NCBI Taxonomy" id="602072"/>
    <lineage>
        <taxon>Eukaryota</taxon>
        <taxon>Fungi</taxon>
        <taxon>Dikarya</taxon>
        <taxon>Ascomycota</taxon>
        <taxon>Pezizomycotina</taxon>
        <taxon>Eurotiomycetes</taxon>
        <taxon>Eurotiomycetidae</taxon>
        <taxon>Eurotiales</taxon>
        <taxon>Aspergillaceae</taxon>
        <taxon>Aspergillus</taxon>
        <taxon>Aspergillus subgen. Circumdati</taxon>
    </lineage>
</organism>
<evidence type="ECO:0000256" key="2">
    <source>
        <dbReference type="ARBA" id="ARBA00023239"/>
    </source>
</evidence>
<evidence type="ECO:0000313" key="6">
    <source>
        <dbReference type="Proteomes" id="UP000188318"/>
    </source>
</evidence>
<dbReference type="GO" id="GO:0016787">
    <property type="term" value="F:hydrolase activity"/>
    <property type="evidence" value="ECO:0007669"/>
    <property type="project" value="InterPro"/>
</dbReference>
<dbReference type="GO" id="GO:0019748">
    <property type="term" value="P:secondary metabolic process"/>
    <property type="evidence" value="ECO:0007669"/>
    <property type="project" value="TreeGrafter"/>
</dbReference>
<comment type="similarity">
    <text evidence="3">Belongs to the metallo-dependent hydrolases superfamily.</text>
</comment>